<evidence type="ECO:0000313" key="2">
    <source>
        <dbReference type="Proteomes" id="UP000734823"/>
    </source>
</evidence>
<organism evidence="1 2">
    <name type="scientific">Actinokineospora xionganensis</name>
    <dbReference type="NCBI Taxonomy" id="2684470"/>
    <lineage>
        <taxon>Bacteria</taxon>
        <taxon>Bacillati</taxon>
        <taxon>Actinomycetota</taxon>
        <taxon>Actinomycetes</taxon>
        <taxon>Pseudonocardiales</taxon>
        <taxon>Pseudonocardiaceae</taxon>
        <taxon>Actinokineospora</taxon>
    </lineage>
</organism>
<evidence type="ECO:0000313" key="1">
    <source>
        <dbReference type="EMBL" id="MBC6448073.1"/>
    </source>
</evidence>
<comment type="caution">
    <text evidence="1">The sequence shown here is derived from an EMBL/GenBank/DDBJ whole genome shotgun (WGS) entry which is preliminary data.</text>
</comment>
<reference evidence="1 2" key="1">
    <citation type="submission" date="2020-06" db="EMBL/GenBank/DDBJ databases">
        <title>Actinokineospora xiongansis sp. nov., isolated from soil of Baiyangdian.</title>
        <authorList>
            <person name="Zhang X."/>
        </authorList>
    </citation>
    <scope>NUCLEOTIDE SEQUENCE [LARGE SCALE GENOMIC DNA]</scope>
    <source>
        <strain evidence="1 2">HBU206404</strain>
    </source>
</reference>
<proteinExistence type="predicted"/>
<sequence length="78" mass="8512">MVAESAPRTFAVVQVFGERLDARIAAWGLAWDGQAEIVGVDGDLRIGVRSPERACRLLAQPHDVSARLVWLPSGKESR</sequence>
<name>A0ABR7L6D5_9PSEU</name>
<dbReference type="EMBL" id="JABVED010000006">
    <property type="protein sequence ID" value="MBC6448073.1"/>
    <property type="molecule type" value="Genomic_DNA"/>
</dbReference>
<dbReference type="Proteomes" id="UP000734823">
    <property type="component" value="Unassembled WGS sequence"/>
</dbReference>
<keyword evidence="2" id="KW-1185">Reference proteome</keyword>
<gene>
    <name evidence="1" type="ORF">GPZ80_12935</name>
</gene>
<accession>A0ABR7L6D5</accession>
<protein>
    <submittedName>
        <fullName evidence="1">Uncharacterized protein</fullName>
    </submittedName>
</protein>